<reference evidence="1 2" key="1">
    <citation type="submission" date="2024-01" db="EMBL/GenBank/DDBJ databases">
        <title>The complete chloroplast genome sequence of Lithospermum erythrorhizon: insights into the phylogenetic relationship among Boraginaceae species and the maternal lineages of purple gromwells.</title>
        <authorList>
            <person name="Okada T."/>
            <person name="Watanabe K."/>
        </authorList>
    </citation>
    <scope>NUCLEOTIDE SEQUENCE [LARGE SCALE GENOMIC DNA]</scope>
</reference>
<evidence type="ECO:0000313" key="1">
    <source>
        <dbReference type="EMBL" id="GAA0170859.1"/>
    </source>
</evidence>
<organism evidence="1 2">
    <name type="scientific">Lithospermum erythrorhizon</name>
    <name type="common">Purple gromwell</name>
    <name type="synonym">Lithospermum officinale var. erythrorhizon</name>
    <dbReference type="NCBI Taxonomy" id="34254"/>
    <lineage>
        <taxon>Eukaryota</taxon>
        <taxon>Viridiplantae</taxon>
        <taxon>Streptophyta</taxon>
        <taxon>Embryophyta</taxon>
        <taxon>Tracheophyta</taxon>
        <taxon>Spermatophyta</taxon>
        <taxon>Magnoliopsida</taxon>
        <taxon>eudicotyledons</taxon>
        <taxon>Gunneridae</taxon>
        <taxon>Pentapetalae</taxon>
        <taxon>asterids</taxon>
        <taxon>lamiids</taxon>
        <taxon>Boraginales</taxon>
        <taxon>Boraginaceae</taxon>
        <taxon>Boraginoideae</taxon>
        <taxon>Lithospermeae</taxon>
        <taxon>Lithospermum</taxon>
    </lineage>
</organism>
<protein>
    <submittedName>
        <fullName evidence="1">Uncharacterized protein</fullName>
    </submittedName>
</protein>
<dbReference type="EMBL" id="BAABME010007427">
    <property type="protein sequence ID" value="GAA0170859.1"/>
    <property type="molecule type" value="Genomic_DNA"/>
</dbReference>
<comment type="caution">
    <text evidence="1">The sequence shown here is derived from an EMBL/GenBank/DDBJ whole genome shotgun (WGS) entry which is preliminary data.</text>
</comment>
<dbReference type="AlphaFoldDB" id="A0AAV3R4T7"/>
<name>A0AAV3R4T7_LITER</name>
<proteinExistence type="predicted"/>
<evidence type="ECO:0000313" key="2">
    <source>
        <dbReference type="Proteomes" id="UP001454036"/>
    </source>
</evidence>
<sequence>MGKEGYEDTIRRAWAVEVQGSRWFVVNEKIKLVRIALIDWCKNNNLNSRVRIDVIQVKIREAFESSNGNRSELLSLEKDLDDAWGTREILASTWK</sequence>
<accession>A0AAV3R4T7</accession>
<dbReference type="Proteomes" id="UP001454036">
    <property type="component" value="Unassembled WGS sequence"/>
</dbReference>
<keyword evidence="2" id="KW-1185">Reference proteome</keyword>
<gene>
    <name evidence="1" type="ORF">LIER_25032</name>
</gene>